<dbReference type="GO" id="GO:0004190">
    <property type="term" value="F:aspartic-type endopeptidase activity"/>
    <property type="evidence" value="ECO:0007669"/>
    <property type="project" value="InterPro"/>
</dbReference>
<dbReference type="Pfam" id="PF00026">
    <property type="entry name" value="Asp"/>
    <property type="match status" value="1"/>
</dbReference>
<keyword evidence="2" id="KW-1015">Disulfide bond</keyword>
<accession>A0A368H8G4</accession>
<dbReference type="InterPro" id="IPR021109">
    <property type="entry name" value="Peptidase_aspartic_dom_sf"/>
</dbReference>
<dbReference type="Gene3D" id="2.40.70.10">
    <property type="entry name" value="Acid Proteases"/>
    <property type="match status" value="1"/>
</dbReference>
<comment type="similarity">
    <text evidence="1">Belongs to the peptidase A1 family.</text>
</comment>
<dbReference type="PANTHER" id="PTHR47966:SF51">
    <property type="entry name" value="BETA-SITE APP-CLEAVING ENZYME, ISOFORM A-RELATED"/>
    <property type="match status" value="1"/>
</dbReference>
<dbReference type="SUPFAM" id="SSF50630">
    <property type="entry name" value="Acid proteases"/>
    <property type="match status" value="1"/>
</dbReference>
<feature type="domain" description="Peptidase A1" evidence="3">
    <location>
        <begin position="39"/>
        <end position="176"/>
    </location>
</feature>
<dbReference type="InterPro" id="IPR033121">
    <property type="entry name" value="PEPTIDASE_A1"/>
</dbReference>
<dbReference type="OrthoDB" id="10500383at2759"/>
<evidence type="ECO:0000313" key="4">
    <source>
        <dbReference type="EMBL" id="RCN52864.1"/>
    </source>
</evidence>
<protein>
    <recommendedName>
        <fullName evidence="3">Peptidase A1 domain-containing protein</fullName>
    </recommendedName>
</protein>
<evidence type="ECO:0000256" key="1">
    <source>
        <dbReference type="ARBA" id="ARBA00007447"/>
    </source>
</evidence>
<dbReference type="AlphaFoldDB" id="A0A368H8G4"/>
<comment type="caution">
    <text evidence="4">The sequence shown here is derived from an EMBL/GenBank/DDBJ whole genome shotgun (WGS) entry which is preliminary data.</text>
</comment>
<dbReference type="EMBL" id="JOJR01000004">
    <property type="protein sequence ID" value="RCN52864.1"/>
    <property type="molecule type" value="Genomic_DNA"/>
</dbReference>
<feature type="disulfide bond" evidence="2">
    <location>
        <begin position="70"/>
        <end position="75"/>
    </location>
</feature>
<evidence type="ECO:0000256" key="2">
    <source>
        <dbReference type="PIRSR" id="PIRSR601461-2"/>
    </source>
</evidence>
<dbReference type="Proteomes" id="UP000252519">
    <property type="component" value="Unassembled WGS sequence"/>
</dbReference>
<sequence>MEMLENGTYADLLRELSAHHISSLAGNGAIVYDMHDFQYSQKITVGEPQQQFLVWISTGVSVLWIPHNNCTAPACQTKNKFMPEKSSTFKPMSTEFKIRCYGGVVTGVHANDQIRVTVYGVKPSLLWSSFRPLSWYLYVEANPTDFVAISVKNVTKPSQTRLTDLVGYRSYPKSLS</sequence>
<evidence type="ECO:0000259" key="3">
    <source>
        <dbReference type="PROSITE" id="PS51767"/>
    </source>
</evidence>
<evidence type="ECO:0000313" key="5">
    <source>
        <dbReference type="Proteomes" id="UP000252519"/>
    </source>
</evidence>
<keyword evidence="5" id="KW-1185">Reference proteome</keyword>
<dbReference type="GO" id="GO:0006508">
    <property type="term" value="P:proteolysis"/>
    <property type="evidence" value="ECO:0007669"/>
    <property type="project" value="InterPro"/>
</dbReference>
<dbReference type="PROSITE" id="PS51767">
    <property type="entry name" value="PEPTIDASE_A1"/>
    <property type="match status" value="1"/>
</dbReference>
<proteinExistence type="inferred from homology"/>
<dbReference type="STRING" id="29170.A0A368H8G4"/>
<reference evidence="4 5" key="1">
    <citation type="submission" date="2014-10" db="EMBL/GenBank/DDBJ databases">
        <title>Draft genome of the hookworm Ancylostoma caninum.</title>
        <authorList>
            <person name="Mitreva M."/>
        </authorList>
    </citation>
    <scope>NUCLEOTIDE SEQUENCE [LARGE SCALE GENOMIC DNA]</scope>
    <source>
        <strain evidence="4 5">Baltimore</strain>
    </source>
</reference>
<gene>
    <name evidence="4" type="ORF">ANCCAN_00859</name>
</gene>
<dbReference type="InterPro" id="IPR001461">
    <property type="entry name" value="Aspartic_peptidase_A1"/>
</dbReference>
<dbReference type="PANTHER" id="PTHR47966">
    <property type="entry name" value="BETA-SITE APP-CLEAVING ENZYME, ISOFORM A-RELATED"/>
    <property type="match status" value="1"/>
</dbReference>
<name>A0A368H8G4_ANCCA</name>
<organism evidence="4 5">
    <name type="scientific">Ancylostoma caninum</name>
    <name type="common">Dog hookworm</name>
    <dbReference type="NCBI Taxonomy" id="29170"/>
    <lineage>
        <taxon>Eukaryota</taxon>
        <taxon>Metazoa</taxon>
        <taxon>Ecdysozoa</taxon>
        <taxon>Nematoda</taxon>
        <taxon>Chromadorea</taxon>
        <taxon>Rhabditida</taxon>
        <taxon>Rhabditina</taxon>
        <taxon>Rhabditomorpha</taxon>
        <taxon>Strongyloidea</taxon>
        <taxon>Ancylostomatidae</taxon>
        <taxon>Ancylostomatinae</taxon>
        <taxon>Ancylostoma</taxon>
    </lineage>
</organism>